<dbReference type="PANTHER" id="PTHR11360">
    <property type="entry name" value="MONOCARBOXYLATE TRANSPORTER"/>
    <property type="match status" value="1"/>
</dbReference>
<keyword evidence="6" id="KW-1185">Reference proteome</keyword>
<keyword evidence="4" id="KW-1133">Transmembrane helix</keyword>
<comment type="subcellular location">
    <subcellularLocation>
        <location evidence="1">Membrane</location>
        <topology evidence="1">Multi-pass membrane protein</topology>
    </subcellularLocation>
</comment>
<feature type="region of interest" description="Disordered" evidence="3">
    <location>
        <begin position="48"/>
        <end position="69"/>
    </location>
</feature>
<gene>
    <name evidence="5" type="ORF">UV8b_04661</name>
</gene>
<feature type="transmembrane region" description="Helical" evidence="4">
    <location>
        <begin position="246"/>
        <end position="266"/>
    </location>
</feature>
<dbReference type="GeneID" id="66065439"/>
<dbReference type="SUPFAM" id="SSF103473">
    <property type="entry name" value="MFS general substrate transporter"/>
    <property type="match status" value="1"/>
</dbReference>
<reference evidence="5" key="1">
    <citation type="submission" date="2020-03" db="EMBL/GenBank/DDBJ databases">
        <title>A mixture of massive structural variations and highly conserved coding sequences in Ustilaginoidea virens genome.</title>
        <authorList>
            <person name="Zhang K."/>
            <person name="Zhao Z."/>
            <person name="Zhang Z."/>
            <person name="Li Y."/>
            <person name="Hsiang T."/>
            <person name="Sun W."/>
        </authorList>
    </citation>
    <scope>NUCLEOTIDE SEQUENCE</scope>
    <source>
        <strain evidence="5">UV-8b</strain>
    </source>
</reference>
<feature type="transmembrane region" description="Helical" evidence="4">
    <location>
        <begin position="160"/>
        <end position="179"/>
    </location>
</feature>
<evidence type="ECO:0000256" key="1">
    <source>
        <dbReference type="ARBA" id="ARBA00004141"/>
    </source>
</evidence>
<dbReference type="OrthoDB" id="6499973at2759"/>
<evidence type="ECO:0000256" key="2">
    <source>
        <dbReference type="ARBA" id="ARBA00006727"/>
    </source>
</evidence>
<feature type="transmembrane region" description="Helical" evidence="4">
    <location>
        <begin position="215"/>
        <end position="234"/>
    </location>
</feature>
<evidence type="ECO:0000256" key="4">
    <source>
        <dbReference type="SAM" id="Phobius"/>
    </source>
</evidence>
<feature type="transmembrane region" description="Helical" evidence="4">
    <location>
        <begin position="364"/>
        <end position="381"/>
    </location>
</feature>
<feature type="transmembrane region" description="Helical" evidence="4">
    <location>
        <begin position="488"/>
        <end position="508"/>
    </location>
</feature>
<keyword evidence="4" id="KW-0472">Membrane</keyword>
<dbReference type="GO" id="GO:0016020">
    <property type="term" value="C:membrane"/>
    <property type="evidence" value="ECO:0007669"/>
    <property type="project" value="UniProtKB-SubCell"/>
</dbReference>
<keyword evidence="4" id="KW-0812">Transmembrane</keyword>
<proteinExistence type="inferred from homology"/>
<dbReference type="InterPro" id="IPR036259">
    <property type="entry name" value="MFS_trans_sf"/>
</dbReference>
<protein>
    <recommendedName>
        <fullName evidence="7">Major facilitator superfamily (MFS) profile domain-containing protein</fullName>
    </recommendedName>
</protein>
<feature type="transmembrane region" description="Helical" evidence="4">
    <location>
        <begin position="419"/>
        <end position="441"/>
    </location>
</feature>
<comment type="similarity">
    <text evidence="2">Belongs to the major facilitator superfamily. Monocarboxylate porter (TC 2.A.1.13) family.</text>
</comment>
<evidence type="ECO:0008006" key="7">
    <source>
        <dbReference type="Google" id="ProtNLM"/>
    </source>
</evidence>
<dbReference type="Gene3D" id="1.20.1250.20">
    <property type="entry name" value="MFS general substrate transporter like domains"/>
    <property type="match status" value="2"/>
</dbReference>
<feature type="transmembrane region" description="Helical" evidence="4">
    <location>
        <begin position="393"/>
        <end position="413"/>
    </location>
</feature>
<accession>A0A8E5HRQ1</accession>
<dbReference type="PANTHER" id="PTHR11360:SF177">
    <property type="entry name" value="RIBOFLAVIN TRANSPORTER MCH5"/>
    <property type="match status" value="1"/>
</dbReference>
<dbReference type="GO" id="GO:0022857">
    <property type="term" value="F:transmembrane transporter activity"/>
    <property type="evidence" value="ECO:0007669"/>
    <property type="project" value="InterPro"/>
</dbReference>
<sequence>MTAPAMRRNSLQWHESTYLSPSIAYELLKSQRRLKSVEAPCEPSSPKLCTFDGASDQPPDEPPARINTTVPTYTVKPNFAPGQYIWTPEGPDTPHGAKGRESIAGCRIGVPDGGGRAWLVVTGGFINFFIAFGLMNSFGTFQAMYESNPTPWENARPTDISWIGSAQHFIFFVGGLVTGPIFDKWGARPPLFLGTLFCLVSFLGTSWSTRYWQFLLNQGVFLGIADALIFYPTTSAISEWFNEKRALALGTAVSGSSIGGMVWPLLLSNLYGVVQPKHLHQIVAVITTPLLLLGCCFVRERKGVAAHDAAGNQAEQSQRSMRSAILDLRFILLSCSLLVLYAGIFIPFSFIPKYALDNGISMDFANYLLTITYGGSFIGRIGSGWLADRFGRFNVLSLIASLGSIVTFFLIWMTTVPAMIVFAVLYGILSGGLVPLGSACVAQTTADMGHIGWRIGVMMAICAVGAIGGPPLGFALKAATSSWIPVHAFAALVALLGALSIFAAKLLWQPGRLGKF</sequence>
<dbReference type="Pfam" id="PF07690">
    <property type="entry name" value="MFS_1"/>
    <property type="match status" value="1"/>
</dbReference>
<feature type="transmembrane region" description="Helical" evidence="4">
    <location>
        <begin position="117"/>
        <end position="140"/>
    </location>
</feature>
<dbReference type="RefSeq" id="XP_042998093.1">
    <property type="nucleotide sequence ID" value="XM_043142159.1"/>
</dbReference>
<dbReference type="InterPro" id="IPR050327">
    <property type="entry name" value="Proton-linked_MCT"/>
</dbReference>
<feature type="transmembrane region" description="Helical" evidence="4">
    <location>
        <begin position="453"/>
        <end position="476"/>
    </location>
</feature>
<dbReference type="EMBL" id="CP072756">
    <property type="protein sequence ID" value="QUC20420.1"/>
    <property type="molecule type" value="Genomic_DNA"/>
</dbReference>
<evidence type="ECO:0000256" key="3">
    <source>
        <dbReference type="SAM" id="MobiDB-lite"/>
    </source>
</evidence>
<organism evidence="5 6">
    <name type="scientific">Ustilaginoidea virens</name>
    <name type="common">Rice false smut fungus</name>
    <name type="synonym">Villosiclava virens</name>
    <dbReference type="NCBI Taxonomy" id="1159556"/>
    <lineage>
        <taxon>Eukaryota</taxon>
        <taxon>Fungi</taxon>
        <taxon>Dikarya</taxon>
        <taxon>Ascomycota</taxon>
        <taxon>Pezizomycotina</taxon>
        <taxon>Sordariomycetes</taxon>
        <taxon>Hypocreomycetidae</taxon>
        <taxon>Hypocreales</taxon>
        <taxon>Clavicipitaceae</taxon>
        <taxon>Ustilaginoidea</taxon>
    </lineage>
</organism>
<dbReference type="KEGG" id="uvi:66065439"/>
<dbReference type="Proteomes" id="UP000027002">
    <property type="component" value="Chromosome 4"/>
</dbReference>
<evidence type="ECO:0000313" key="6">
    <source>
        <dbReference type="Proteomes" id="UP000027002"/>
    </source>
</evidence>
<name>A0A8E5HRQ1_USTVR</name>
<dbReference type="AlphaFoldDB" id="A0A8E5HRQ1"/>
<feature type="transmembrane region" description="Helical" evidence="4">
    <location>
        <begin position="191"/>
        <end position="209"/>
    </location>
</feature>
<dbReference type="InterPro" id="IPR011701">
    <property type="entry name" value="MFS"/>
</dbReference>
<feature type="transmembrane region" description="Helical" evidence="4">
    <location>
        <begin position="330"/>
        <end position="352"/>
    </location>
</feature>
<evidence type="ECO:0000313" key="5">
    <source>
        <dbReference type="EMBL" id="QUC20420.1"/>
    </source>
</evidence>
<feature type="transmembrane region" description="Helical" evidence="4">
    <location>
        <begin position="278"/>
        <end position="298"/>
    </location>
</feature>